<keyword evidence="12 19" id="KW-0067">ATP-binding</keyword>
<evidence type="ECO:0000256" key="21">
    <source>
        <dbReference type="SAM" id="Coils"/>
    </source>
</evidence>
<feature type="region of interest" description="Disordered" evidence="22">
    <location>
        <begin position="322"/>
        <end position="374"/>
    </location>
</feature>
<dbReference type="InterPro" id="IPR009012">
    <property type="entry name" value="GrpE_head"/>
</dbReference>
<dbReference type="InterPro" id="IPR000719">
    <property type="entry name" value="Prot_kinase_dom"/>
</dbReference>
<keyword evidence="6" id="KW-0723">Serine/threonine-protein kinase</keyword>
<evidence type="ECO:0000256" key="15">
    <source>
        <dbReference type="ARBA" id="ARBA00023186"/>
    </source>
</evidence>
<comment type="cofactor">
    <cofactor evidence="1">
        <name>FAD</name>
        <dbReference type="ChEBI" id="CHEBI:57692"/>
    </cofactor>
</comment>
<evidence type="ECO:0000313" key="25">
    <source>
        <dbReference type="WBParaSite" id="scf7180000417860.g1854"/>
    </source>
</evidence>
<dbReference type="GO" id="GO:0004362">
    <property type="term" value="F:glutathione-disulfide reductase (NADPH) activity"/>
    <property type="evidence" value="ECO:0007669"/>
    <property type="project" value="TreeGrafter"/>
</dbReference>
<keyword evidence="14" id="KW-1015">Disulfide bond</keyword>
<evidence type="ECO:0000256" key="12">
    <source>
        <dbReference type="ARBA" id="ARBA00022840"/>
    </source>
</evidence>
<dbReference type="GO" id="GO:0051087">
    <property type="term" value="F:protein-folding chaperone binding"/>
    <property type="evidence" value="ECO:0007669"/>
    <property type="project" value="InterPro"/>
</dbReference>
<keyword evidence="7 20" id="KW-0285">Flavoprotein</keyword>
<dbReference type="PANTHER" id="PTHR42737">
    <property type="entry name" value="GLUTATHIONE REDUCTASE"/>
    <property type="match status" value="1"/>
</dbReference>
<dbReference type="GO" id="GO:0004693">
    <property type="term" value="F:cyclin-dependent protein serine/threonine kinase activity"/>
    <property type="evidence" value="ECO:0007669"/>
    <property type="project" value="UniProtKB-EC"/>
</dbReference>
<dbReference type="InterPro" id="IPR013805">
    <property type="entry name" value="GrpE_CC"/>
</dbReference>
<dbReference type="Pfam" id="PF07992">
    <property type="entry name" value="Pyr_redox_2"/>
    <property type="match status" value="1"/>
</dbReference>
<evidence type="ECO:0000256" key="10">
    <source>
        <dbReference type="ARBA" id="ARBA00022777"/>
    </source>
</evidence>
<dbReference type="PANTHER" id="PTHR42737:SF2">
    <property type="entry name" value="GLUTATHIONE REDUCTASE"/>
    <property type="match status" value="1"/>
</dbReference>
<dbReference type="InterPro" id="IPR023753">
    <property type="entry name" value="FAD/NAD-binding_dom"/>
</dbReference>
<evidence type="ECO:0000256" key="19">
    <source>
        <dbReference type="PROSITE-ProRule" id="PRU10141"/>
    </source>
</evidence>
<dbReference type="FunFam" id="3.50.50.60:FF:000235">
    <property type="entry name" value="Glutathione reductase"/>
    <property type="match status" value="1"/>
</dbReference>
<dbReference type="CDD" id="cd00446">
    <property type="entry name" value="GrpE"/>
    <property type="match status" value="1"/>
</dbReference>
<evidence type="ECO:0000256" key="16">
    <source>
        <dbReference type="ARBA" id="ARBA00023284"/>
    </source>
</evidence>
<dbReference type="PROSITE" id="PS00076">
    <property type="entry name" value="PYRIDINE_REDOX_1"/>
    <property type="match status" value="1"/>
</dbReference>
<evidence type="ECO:0000256" key="17">
    <source>
        <dbReference type="ARBA" id="ARBA00047811"/>
    </source>
</evidence>
<feature type="compositionally biased region" description="Basic residues" evidence="22">
    <location>
        <begin position="280"/>
        <end position="289"/>
    </location>
</feature>
<dbReference type="FunFam" id="3.30.200.20:FF:000124">
    <property type="entry name" value="Cyclin-dependent kinase 4"/>
    <property type="match status" value="1"/>
</dbReference>
<dbReference type="GO" id="GO:0042803">
    <property type="term" value="F:protein homodimerization activity"/>
    <property type="evidence" value="ECO:0007669"/>
    <property type="project" value="InterPro"/>
</dbReference>
<feature type="compositionally biased region" description="Polar residues" evidence="22">
    <location>
        <begin position="295"/>
        <end position="306"/>
    </location>
</feature>
<dbReference type="SUPFAM" id="SSF58014">
    <property type="entry name" value="Coiled-coil domain of nucleotide exchange factor GrpE"/>
    <property type="match status" value="1"/>
</dbReference>
<evidence type="ECO:0000256" key="22">
    <source>
        <dbReference type="SAM" id="MobiDB-lite"/>
    </source>
</evidence>
<evidence type="ECO:0000256" key="7">
    <source>
        <dbReference type="ARBA" id="ARBA00022630"/>
    </source>
</evidence>
<keyword evidence="13 20" id="KW-0560">Oxidoreductase</keyword>
<dbReference type="InterPro" id="IPR000740">
    <property type="entry name" value="GrpE"/>
</dbReference>
<dbReference type="InterPro" id="IPR012999">
    <property type="entry name" value="Pyr_OxRdtase_I_AS"/>
</dbReference>
<evidence type="ECO:0000256" key="11">
    <source>
        <dbReference type="ARBA" id="ARBA00022827"/>
    </source>
</evidence>
<dbReference type="InterPro" id="IPR008271">
    <property type="entry name" value="Ser/Thr_kinase_AS"/>
</dbReference>
<evidence type="ECO:0000256" key="2">
    <source>
        <dbReference type="ARBA" id="ARBA00006485"/>
    </source>
</evidence>
<dbReference type="SUPFAM" id="SSF51905">
    <property type="entry name" value="FAD/NAD(P)-binding domain"/>
    <property type="match status" value="1"/>
</dbReference>
<dbReference type="FunFam" id="1.10.510.10:FF:000624">
    <property type="entry name" value="Mitogen-activated protein kinase"/>
    <property type="match status" value="1"/>
</dbReference>
<evidence type="ECO:0000259" key="23">
    <source>
        <dbReference type="PROSITE" id="PS50011"/>
    </source>
</evidence>
<feature type="compositionally biased region" description="Basic residues" evidence="22">
    <location>
        <begin position="241"/>
        <end position="267"/>
    </location>
</feature>
<evidence type="ECO:0000256" key="13">
    <source>
        <dbReference type="ARBA" id="ARBA00023002"/>
    </source>
</evidence>
<feature type="coiled-coil region" evidence="21">
    <location>
        <begin position="20"/>
        <end position="68"/>
    </location>
</feature>
<evidence type="ECO:0000256" key="20">
    <source>
        <dbReference type="RuleBase" id="RU003691"/>
    </source>
</evidence>
<dbReference type="GO" id="GO:0000774">
    <property type="term" value="F:adenyl-nucleotide exchange factor activity"/>
    <property type="evidence" value="ECO:0007669"/>
    <property type="project" value="InterPro"/>
</dbReference>
<evidence type="ECO:0000256" key="3">
    <source>
        <dbReference type="ARBA" id="ARBA00007532"/>
    </source>
</evidence>
<dbReference type="Gene3D" id="3.90.20.20">
    <property type="match status" value="1"/>
</dbReference>
<dbReference type="GO" id="GO:0006749">
    <property type="term" value="P:glutathione metabolic process"/>
    <property type="evidence" value="ECO:0007669"/>
    <property type="project" value="TreeGrafter"/>
</dbReference>
<sequence>MRFASRVQSRNVLRACHSNSAQNVQEFDALTEKYEELKKENESLIDKYKRALAETENMRKRSERLVEEAKTFAIQGFCKDLLEVADVLDMALKSMEKEKMKDDSLKNLYEGINMTKSSLMKVFIKHGLVQIAPEGRKFDPNFHEAVYEVPVDQAEHPPGHVSHVLNVGYCLHTRPLRPAKVGVVNKPDNTFFLKAKTWQTDEETVVDPMDHLFILIIMDRDHHRHKHSKSKKSLDENRHSRESKHKNGSKKHSGSYKHRNEKRRHRSSSSSSLSCEEKRSRKRHSRKKKYDLADATTNGDISDSAGTSQSLASLLKINKIKDSQDSSKQPTAHCIRTDELKNGQDISEDDTEHSKEDSPKKTIQATNIPFPQSFTGQSSTWYDITIQPLPPPPPPVPLPPPLPFSYLSCIEPPPPPPPPPPVEAIPSTGVLASPKPLSIPAPVPPPKRFRPYVLKPRDLPKISEGWGVGTADKYRIIEQVGEGTYGQVYKASEDNHCQLVALKKVRLENEKEGFPITAVREIKILRQLDHPNIVKLLDIVTGKNAPGSAEQSPAQQSPNIRNDFILKQKQRSYFCNLPSSVASSFYLVFEYVDHDLMGLLDSQLVDPSELQVASLMKQLLLALSYCHMRGFLHRDLKCSNILISKSGQLKLADFGLARLYQERLYKIEKPFAEQQPPELLLGEERYGPWVDIWSAGCILAELFIKKPIFQGQTEIHQLEVITSYCGSILPEVWPGVTELSGWATMRPRGHSSRKLREKFSFLPAQALDLLDLLLQLDPTKRPTASHALNHPWLIRVEPELVPPLKLPQDQDCHEMWSKRRRQQVRLSLASSTSQQIERHFNTSTMKQFDYLVIGGGSGGIASARRARQFKAKVGLIEIDRLGGTCVNVGCVPKKVMYNAACHAEFLRDHADYGFEAPLVKFNWSKLKQTRDEYIRRLNSIYQTNLEKDEIEIIRGKAKFAEDGSVIVQGVEGQQQCKGTHTLIAVGGTPIIPNDIEGAEKVVVVGAGYIAVELAAILAELGSETYLLIRFDKVLRTFDDTLSEALTNQLKQGPVKLMTHTKVKKVEKDNVSGKLTIYTDRNAVLESVDQLIWAIGRKPLTTELNLPAVRIETTEKGYIKVDEYQNTTRNGIYAIVAISAGRRLAHRLFNGEKDNRLLHENISTVVFSHPPLGTTGLTEREAVDKFGRDNIKVYTSNFTNMYFAMTTYKEKTFMKLVCAGKDEKVVGIHILGMGADEMLQGFAVCVRAGLTKKQFDELFIRPQQKS</sequence>
<dbReference type="PROSITE" id="PS00107">
    <property type="entry name" value="PROTEIN_KINASE_ATP"/>
    <property type="match status" value="1"/>
</dbReference>
<name>A0A915NIV3_9BILA</name>
<comment type="similarity">
    <text evidence="4">Belongs to the GrpE family.</text>
</comment>
<keyword evidence="21" id="KW-0175">Coiled coil</keyword>
<dbReference type="Pfam" id="PF01025">
    <property type="entry name" value="GrpE"/>
    <property type="match status" value="1"/>
</dbReference>
<dbReference type="GO" id="GO:0006457">
    <property type="term" value="P:protein folding"/>
    <property type="evidence" value="ECO:0007669"/>
    <property type="project" value="InterPro"/>
</dbReference>
<organism evidence="24 25">
    <name type="scientific">Meloidogyne floridensis</name>
    <dbReference type="NCBI Taxonomy" id="298350"/>
    <lineage>
        <taxon>Eukaryota</taxon>
        <taxon>Metazoa</taxon>
        <taxon>Ecdysozoa</taxon>
        <taxon>Nematoda</taxon>
        <taxon>Chromadorea</taxon>
        <taxon>Rhabditida</taxon>
        <taxon>Tylenchina</taxon>
        <taxon>Tylenchomorpha</taxon>
        <taxon>Tylenchoidea</taxon>
        <taxon>Meloidogynidae</taxon>
        <taxon>Meloidogyninae</taxon>
        <taxon>Meloidogyne</taxon>
    </lineage>
</organism>
<dbReference type="SMART" id="SM00220">
    <property type="entry name" value="S_TKc"/>
    <property type="match status" value="1"/>
</dbReference>
<dbReference type="EC" id="2.7.11.22" evidence="5"/>
<keyword evidence="10" id="KW-0418">Kinase</keyword>
<comment type="similarity">
    <text evidence="3 20">Belongs to the class-I pyridine nucleotide-disulfide oxidoreductase family.</text>
</comment>
<feature type="binding site" evidence="19">
    <location>
        <position position="503"/>
    </location>
    <ligand>
        <name>ATP</name>
        <dbReference type="ChEBI" id="CHEBI:30616"/>
    </ligand>
</feature>
<dbReference type="PROSITE" id="PS00108">
    <property type="entry name" value="PROTEIN_KINASE_ST"/>
    <property type="match status" value="1"/>
</dbReference>
<dbReference type="SUPFAM" id="SSF51064">
    <property type="entry name" value="Head domain of nucleotide exchange factor GrpE"/>
    <property type="match status" value="1"/>
</dbReference>
<dbReference type="Gene3D" id="1.10.510.10">
    <property type="entry name" value="Transferase(Phosphotransferase) domain 1"/>
    <property type="match status" value="1"/>
</dbReference>
<evidence type="ECO:0000256" key="14">
    <source>
        <dbReference type="ARBA" id="ARBA00023157"/>
    </source>
</evidence>
<dbReference type="GO" id="GO:0005524">
    <property type="term" value="F:ATP binding"/>
    <property type="evidence" value="ECO:0007669"/>
    <property type="project" value="UniProtKB-UniRule"/>
</dbReference>
<proteinExistence type="inferred from homology"/>
<accession>A0A915NIV3</accession>
<dbReference type="Gene3D" id="3.30.200.20">
    <property type="entry name" value="Phosphorylase Kinase, domain 1"/>
    <property type="match status" value="1"/>
</dbReference>
<dbReference type="GO" id="GO:0034599">
    <property type="term" value="P:cellular response to oxidative stress"/>
    <property type="evidence" value="ECO:0007669"/>
    <property type="project" value="TreeGrafter"/>
</dbReference>
<dbReference type="InterPro" id="IPR004099">
    <property type="entry name" value="Pyr_nucl-diS_OxRdtase_dimer"/>
</dbReference>
<keyword evidence="8" id="KW-0808">Transferase</keyword>
<dbReference type="GO" id="GO:0050660">
    <property type="term" value="F:flavin adenine dinucleotide binding"/>
    <property type="evidence" value="ECO:0007669"/>
    <property type="project" value="InterPro"/>
</dbReference>
<evidence type="ECO:0000256" key="4">
    <source>
        <dbReference type="ARBA" id="ARBA00009054"/>
    </source>
</evidence>
<keyword evidence="9 19" id="KW-0547">Nucleotide-binding</keyword>
<evidence type="ECO:0000256" key="5">
    <source>
        <dbReference type="ARBA" id="ARBA00012425"/>
    </source>
</evidence>
<dbReference type="Proteomes" id="UP000887560">
    <property type="component" value="Unplaced"/>
</dbReference>
<dbReference type="HAMAP" id="MF_01151">
    <property type="entry name" value="GrpE"/>
    <property type="match status" value="1"/>
</dbReference>
<dbReference type="InterPro" id="IPR017441">
    <property type="entry name" value="Protein_kinase_ATP_BS"/>
</dbReference>
<keyword evidence="15" id="KW-0143">Chaperone</keyword>
<keyword evidence="24" id="KW-1185">Reference proteome</keyword>
<dbReference type="InterPro" id="IPR046952">
    <property type="entry name" value="GSHR/TRXR-like"/>
</dbReference>
<dbReference type="InterPro" id="IPR016156">
    <property type="entry name" value="FAD/NAD-linked_Rdtase_dimer_sf"/>
</dbReference>
<evidence type="ECO:0000256" key="18">
    <source>
        <dbReference type="ARBA" id="ARBA00048367"/>
    </source>
</evidence>
<dbReference type="PRINTS" id="PR00368">
    <property type="entry name" value="FADPNR"/>
</dbReference>
<dbReference type="InterPro" id="IPR036188">
    <property type="entry name" value="FAD/NAD-bd_sf"/>
</dbReference>
<dbReference type="WBParaSite" id="scf7180000417860.g1854">
    <property type="protein sequence ID" value="scf7180000417860.g1854"/>
    <property type="gene ID" value="scf7180000417860.g1854"/>
</dbReference>
<comment type="similarity">
    <text evidence="2">Belongs to the protein kinase superfamily. CMGC Ser/Thr protein kinase family. CDC2/CDKX subfamily.</text>
</comment>
<evidence type="ECO:0000256" key="1">
    <source>
        <dbReference type="ARBA" id="ARBA00001974"/>
    </source>
</evidence>
<dbReference type="AlphaFoldDB" id="A0A915NIV3"/>
<evidence type="ECO:0000256" key="8">
    <source>
        <dbReference type="ARBA" id="ARBA00022679"/>
    </source>
</evidence>
<keyword evidence="11 20" id="KW-0274">FAD</keyword>
<evidence type="ECO:0000256" key="9">
    <source>
        <dbReference type="ARBA" id="ARBA00022741"/>
    </source>
</evidence>
<keyword evidence="16 20" id="KW-0676">Redox-active center</keyword>
<dbReference type="Gene3D" id="2.30.22.10">
    <property type="entry name" value="Head domain of nucleotide exchange factor GrpE"/>
    <property type="match status" value="1"/>
</dbReference>
<dbReference type="SUPFAM" id="SSF56112">
    <property type="entry name" value="Protein kinase-like (PK-like)"/>
    <property type="match status" value="1"/>
</dbReference>
<dbReference type="GO" id="GO:0005739">
    <property type="term" value="C:mitochondrion"/>
    <property type="evidence" value="ECO:0007669"/>
    <property type="project" value="TreeGrafter"/>
</dbReference>
<evidence type="ECO:0000313" key="24">
    <source>
        <dbReference type="Proteomes" id="UP000887560"/>
    </source>
</evidence>
<dbReference type="InterPro" id="IPR011009">
    <property type="entry name" value="Kinase-like_dom_sf"/>
</dbReference>
<protein>
    <recommendedName>
        <fullName evidence="5">cyclin-dependent kinase</fullName>
        <ecNumber evidence="5">2.7.11.22</ecNumber>
    </recommendedName>
</protein>
<dbReference type="GO" id="GO:0005829">
    <property type="term" value="C:cytosol"/>
    <property type="evidence" value="ECO:0007669"/>
    <property type="project" value="TreeGrafter"/>
</dbReference>
<dbReference type="Pfam" id="PF02852">
    <property type="entry name" value="Pyr_redox_dim"/>
    <property type="match status" value="1"/>
</dbReference>
<feature type="region of interest" description="Disordered" evidence="22">
    <location>
        <begin position="224"/>
        <end position="306"/>
    </location>
</feature>
<evidence type="ECO:0000256" key="6">
    <source>
        <dbReference type="ARBA" id="ARBA00022527"/>
    </source>
</evidence>
<dbReference type="PRINTS" id="PR00411">
    <property type="entry name" value="PNDRDTASEI"/>
</dbReference>
<comment type="catalytic activity">
    <reaction evidence="17">
        <text>L-threonyl-[protein] + ATP = O-phospho-L-threonyl-[protein] + ADP + H(+)</text>
        <dbReference type="Rhea" id="RHEA:46608"/>
        <dbReference type="Rhea" id="RHEA-COMP:11060"/>
        <dbReference type="Rhea" id="RHEA-COMP:11605"/>
        <dbReference type="ChEBI" id="CHEBI:15378"/>
        <dbReference type="ChEBI" id="CHEBI:30013"/>
        <dbReference type="ChEBI" id="CHEBI:30616"/>
        <dbReference type="ChEBI" id="CHEBI:61977"/>
        <dbReference type="ChEBI" id="CHEBI:456216"/>
        <dbReference type="EC" id="2.7.11.22"/>
    </reaction>
</comment>
<dbReference type="GO" id="GO:0045454">
    <property type="term" value="P:cell redox homeostasis"/>
    <property type="evidence" value="ECO:0007669"/>
    <property type="project" value="InterPro"/>
</dbReference>
<comment type="catalytic activity">
    <reaction evidence="18">
        <text>L-seryl-[protein] + ATP = O-phospho-L-seryl-[protein] + ADP + H(+)</text>
        <dbReference type="Rhea" id="RHEA:17989"/>
        <dbReference type="Rhea" id="RHEA-COMP:9863"/>
        <dbReference type="Rhea" id="RHEA-COMP:11604"/>
        <dbReference type="ChEBI" id="CHEBI:15378"/>
        <dbReference type="ChEBI" id="CHEBI:29999"/>
        <dbReference type="ChEBI" id="CHEBI:30616"/>
        <dbReference type="ChEBI" id="CHEBI:83421"/>
        <dbReference type="ChEBI" id="CHEBI:456216"/>
        <dbReference type="EC" id="2.7.11.22"/>
    </reaction>
</comment>
<dbReference type="SUPFAM" id="SSF55424">
    <property type="entry name" value="FAD/NAD-linked reductases, dimerisation (C-terminal) domain"/>
    <property type="match status" value="1"/>
</dbReference>
<dbReference type="PROSITE" id="PS50011">
    <property type="entry name" value="PROTEIN_KINASE_DOM"/>
    <property type="match status" value="1"/>
</dbReference>
<dbReference type="Pfam" id="PF00069">
    <property type="entry name" value="Pkinase"/>
    <property type="match status" value="1"/>
</dbReference>
<reference evidence="25" key="1">
    <citation type="submission" date="2022-11" db="UniProtKB">
        <authorList>
            <consortium name="WormBaseParasite"/>
        </authorList>
    </citation>
    <scope>IDENTIFICATION</scope>
</reference>
<dbReference type="Gene3D" id="3.50.50.60">
    <property type="entry name" value="FAD/NAD(P)-binding domain"/>
    <property type="match status" value="1"/>
</dbReference>
<feature type="domain" description="Protein kinase" evidence="23">
    <location>
        <begin position="474"/>
        <end position="793"/>
    </location>
</feature>
<feature type="compositionally biased region" description="Polar residues" evidence="22">
    <location>
        <begin position="361"/>
        <end position="374"/>
    </location>
</feature>